<accession>A0A6G0YQJ0</accession>
<dbReference type="Proteomes" id="UP000478052">
    <property type="component" value="Unassembled WGS sequence"/>
</dbReference>
<name>A0A6G0YQJ0_APHCR</name>
<evidence type="ECO:0000313" key="2">
    <source>
        <dbReference type="Proteomes" id="UP000478052"/>
    </source>
</evidence>
<reference evidence="1 2" key="1">
    <citation type="submission" date="2019-08" db="EMBL/GenBank/DDBJ databases">
        <title>Whole genome of Aphis craccivora.</title>
        <authorList>
            <person name="Voronova N.V."/>
            <person name="Shulinski R.S."/>
            <person name="Bandarenka Y.V."/>
            <person name="Zhorov D.G."/>
            <person name="Warner D."/>
        </authorList>
    </citation>
    <scope>NUCLEOTIDE SEQUENCE [LARGE SCALE GENOMIC DNA]</scope>
    <source>
        <strain evidence="1">180601</strain>
        <tissue evidence="1">Whole Body</tissue>
    </source>
</reference>
<evidence type="ECO:0000313" key="1">
    <source>
        <dbReference type="EMBL" id="KAF0760052.1"/>
    </source>
</evidence>
<dbReference type="EMBL" id="VUJU01002801">
    <property type="protein sequence ID" value="KAF0760052.1"/>
    <property type="molecule type" value="Genomic_DNA"/>
</dbReference>
<organism evidence="1 2">
    <name type="scientific">Aphis craccivora</name>
    <name type="common">Cowpea aphid</name>
    <dbReference type="NCBI Taxonomy" id="307492"/>
    <lineage>
        <taxon>Eukaryota</taxon>
        <taxon>Metazoa</taxon>
        <taxon>Ecdysozoa</taxon>
        <taxon>Arthropoda</taxon>
        <taxon>Hexapoda</taxon>
        <taxon>Insecta</taxon>
        <taxon>Pterygota</taxon>
        <taxon>Neoptera</taxon>
        <taxon>Paraneoptera</taxon>
        <taxon>Hemiptera</taxon>
        <taxon>Sternorrhyncha</taxon>
        <taxon>Aphidomorpha</taxon>
        <taxon>Aphidoidea</taxon>
        <taxon>Aphididae</taxon>
        <taxon>Aphidini</taxon>
        <taxon>Aphis</taxon>
        <taxon>Aphis</taxon>
    </lineage>
</organism>
<keyword evidence="2" id="KW-1185">Reference proteome</keyword>
<sequence>MFRERRKVIPAAPTSLFELIQQLKINNITTHRNETFCHVDKESKIVIFTTNNNLKYLVNNSHTILGDGTFYVCPAHFEQLYTIHVLHKSIYVQVVYCLLPSKTTDIYEKMWLLIKTLCKKELKPQNIFLDFELSAHNGVLCIFPNAQIKCCRFYLGQVWYRQIAKLGLKIKYDQNESEISHRLKYFFGLAFLPSTKMSDAFYELFSVAPES</sequence>
<gene>
    <name evidence="1" type="ORF">FWK35_00022246</name>
</gene>
<dbReference type="AlphaFoldDB" id="A0A6G0YQJ0"/>
<dbReference type="PANTHER" id="PTHR47160">
    <property type="entry name" value="PUTATIVE-RELATED"/>
    <property type="match status" value="1"/>
</dbReference>
<dbReference type="PANTHER" id="PTHR47160:SF10">
    <property type="entry name" value="MULE TRANSPOSASE DOMAIN-CONTAINING PROTEIN"/>
    <property type="match status" value="1"/>
</dbReference>
<proteinExistence type="predicted"/>
<protein>
    <submittedName>
        <fullName evidence="1">MULE domain-containing protein</fullName>
    </submittedName>
</protein>
<dbReference type="OrthoDB" id="6618765at2759"/>
<comment type="caution">
    <text evidence="1">The sequence shown here is derived from an EMBL/GenBank/DDBJ whole genome shotgun (WGS) entry which is preliminary data.</text>
</comment>